<dbReference type="InterPro" id="IPR052599">
    <property type="entry name" value="SLC43A_AATransporter"/>
</dbReference>
<evidence type="ECO:0000256" key="3">
    <source>
        <dbReference type="SAM" id="Phobius"/>
    </source>
</evidence>
<organism evidence="4 5">
    <name type="scientific">Talaromyces proteolyticus</name>
    <dbReference type="NCBI Taxonomy" id="1131652"/>
    <lineage>
        <taxon>Eukaryota</taxon>
        <taxon>Fungi</taxon>
        <taxon>Dikarya</taxon>
        <taxon>Ascomycota</taxon>
        <taxon>Pezizomycotina</taxon>
        <taxon>Eurotiomycetes</taxon>
        <taxon>Eurotiomycetidae</taxon>
        <taxon>Eurotiales</taxon>
        <taxon>Trichocomaceae</taxon>
        <taxon>Talaromyces</taxon>
        <taxon>Talaromyces sect. Bacilispori</taxon>
    </lineage>
</organism>
<reference evidence="4" key="1">
    <citation type="submission" date="2021-12" db="EMBL/GenBank/DDBJ databases">
        <title>Convergent genome expansion in fungi linked to evolution of root-endophyte symbiosis.</title>
        <authorList>
            <consortium name="DOE Joint Genome Institute"/>
            <person name="Ke Y.-H."/>
            <person name="Bonito G."/>
            <person name="Liao H.-L."/>
            <person name="Looney B."/>
            <person name="Rojas-Flechas A."/>
            <person name="Nash J."/>
            <person name="Hameed K."/>
            <person name="Schadt C."/>
            <person name="Martin F."/>
            <person name="Crous P.W."/>
            <person name="Miettinen O."/>
            <person name="Magnuson J.K."/>
            <person name="Labbe J."/>
            <person name="Jacobson D."/>
            <person name="Doktycz M.J."/>
            <person name="Veneault-Fourrey C."/>
            <person name="Kuo A."/>
            <person name="Mondo S."/>
            <person name="Calhoun S."/>
            <person name="Riley R."/>
            <person name="Ohm R."/>
            <person name="LaButti K."/>
            <person name="Andreopoulos B."/>
            <person name="Pangilinan J."/>
            <person name="Nolan M."/>
            <person name="Tritt A."/>
            <person name="Clum A."/>
            <person name="Lipzen A."/>
            <person name="Daum C."/>
            <person name="Barry K."/>
            <person name="Grigoriev I.V."/>
            <person name="Vilgalys R."/>
        </authorList>
    </citation>
    <scope>NUCLEOTIDE SEQUENCE</scope>
    <source>
        <strain evidence="4">PMI_201</strain>
    </source>
</reference>
<keyword evidence="5" id="KW-1185">Reference proteome</keyword>
<dbReference type="PANTHER" id="PTHR20772:SF4">
    <property type="entry name" value="HYPOTHETICAL AMINO ACID TRANSPORTER (EUROFUNG)"/>
    <property type="match status" value="1"/>
</dbReference>
<comment type="subcellular location">
    <subcellularLocation>
        <location evidence="1">Membrane</location>
        <topology evidence="1">Multi-pass membrane protein</topology>
    </subcellularLocation>
</comment>
<dbReference type="EMBL" id="JAJTJA010000014">
    <property type="protein sequence ID" value="KAH8689900.1"/>
    <property type="molecule type" value="Genomic_DNA"/>
</dbReference>
<dbReference type="RefSeq" id="XP_046066183.1">
    <property type="nucleotide sequence ID" value="XM_046217407.1"/>
</dbReference>
<keyword evidence="3" id="KW-1133">Transmembrane helix</keyword>
<accession>A0AAD4KI23</accession>
<dbReference type="Pfam" id="PF07690">
    <property type="entry name" value="MFS_1"/>
    <property type="match status" value="1"/>
</dbReference>
<comment type="caution">
    <text evidence="4">The sequence shown here is derived from an EMBL/GenBank/DDBJ whole genome shotgun (WGS) entry which is preliminary data.</text>
</comment>
<sequence length="566" mass="63268">MSLIQHVSSIEGVDRYRPVSPSRKSVRRILSYDAFPKSDEEATQPSVGAYKVSVAKRIAQVAATILACWLASGIVFGFAALKPVLLAEGVYEWLCDKDDLEDGVDVCFKQELQLNIFFTVASTTANISALPIGTLLDRYGPQICTFTGCLCLATGSLLMHLAFRFPDFDGYVIGNFFLSLGGTFIFVPAFQIANAFPKHSGAIVALVTGAFDASAAVFLFYRLAYESSNHALKPARFFLYYLIVPLLIFLAQAFLLPSKPYKTTFQLEEKIEAARDSSRDFHDSDGDISDDNEVEHLRAERRRKRKAKLQNIDNVLGDSDQRHQREEQEEERHVTSRVWGVLHGEPARKQFMSPWFILITLLTVLQMLRMNYFIATIRDQYVYMLDSEPHADAINNFFDFALPIGGVASTPFIGILLDNLSVPKMLSLIVFLTTVTGILNCLPFLWAGYVTVTLFVLLRPLYYSAMSDYATKVFGFATFGRVYGAIICISGIVNLSQTAMDALSQGVLGGNPIPINIALVSLGFVVGSVLVGFVQRQSRRLQERETEDETQRLLEEVQEEEEEEDY</sequence>
<feature type="transmembrane region" description="Helical" evidence="3">
    <location>
        <begin position="171"/>
        <end position="190"/>
    </location>
</feature>
<name>A0AAD4KI23_9EURO</name>
<feature type="transmembrane region" description="Helical" evidence="3">
    <location>
        <begin position="513"/>
        <end position="534"/>
    </location>
</feature>
<dbReference type="AlphaFoldDB" id="A0AAD4KI23"/>
<dbReference type="InterPro" id="IPR036259">
    <property type="entry name" value="MFS_trans_sf"/>
</dbReference>
<gene>
    <name evidence="4" type="ORF">BGW36DRAFT_389916</name>
</gene>
<feature type="transmembrane region" description="Helical" evidence="3">
    <location>
        <begin position="202"/>
        <end position="225"/>
    </location>
</feature>
<evidence type="ECO:0000256" key="2">
    <source>
        <dbReference type="SAM" id="MobiDB-lite"/>
    </source>
</evidence>
<feature type="compositionally biased region" description="Basic and acidic residues" evidence="2">
    <location>
        <begin position="543"/>
        <end position="555"/>
    </location>
</feature>
<evidence type="ECO:0000256" key="1">
    <source>
        <dbReference type="ARBA" id="ARBA00004141"/>
    </source>
</evidence>
<evidence type="ECO:0000313" key="5">
    <source>
        <dbReference type="Proteomes" id="UP001201262"/>
    </source>
</evidence>
<dbReference type="PANTHER" id="PTHR20772">
    <property type="entry name" value="PROTEIN FMP42"/>
    <property type="match status" value="1"/>
</dbReference>
<dbReference type="Gene3D" id="1.20.1250.20">
    <property type="entry name" value="MFS general substrate transporter like domains"/>
    <property type="match status" value="1"/>
</dbReference>
<dbReference type="InterPro" id="IPR011701">
    <property type="entry name" value="MFS"/>
</dbReference>
<dbReference type="GO" id="GO:0000329">
    <property type="term" value="C:fungal-type vacuole membrane"/>
    <property type="evidence" value="ECO:0007669"/>
    <property type="project" value="TreeGrafter"/>
</dbReference>
<dbReference type="Proteomes" id="UP001201262">
    <property type="component" value="Unassembled WGS sequence"/>
</dbReference>
<feature type="transmembrane region" description="Helical" evidence="3">
    <location>
        <begin position="470"/>
        <end position="493"/>
    </location>
</feature>
<feature type="transmembrane region" description="Helical" evidence="3">
    <location>
        <begin position="143"/>
        <end position="165"/>
    </location>
</feature>
<evidence type="ECO:0000313" key="4">
    <source>
        <dbReference type="EMBL" id="KAH8689900.1"/>
    </source>
</evidence>
<proteinExistence type="predicted"/>
<feature type="transmembrane region" description="Helical" evidence="3">
    <location>
        <begin position="61"/>
        <end position="81"/>
    </location>
</feature>
<dbReference type="SUPFAM" id="SSF103473">
    <property type="entry name" value="MFS general substrate transporter"/>
    <property type="match status" value="1"/>
</dbReference>
<feature type="region of interest" description="Disordered" evidence="2">
    <location>
        <begin position="543"/>
        <end position="566"/>
    </location>
</feature>
<feature type="transmembrane region" description="Helical" evidence="3">
    <location>
        <begin position="425"/>
        <end position="458"/>
    </location>
</feature>
<keyword evidence="3" id="KW-0472">Membrane</keyword>
<feature type="transmembrane region" description="Helical" evidence="3">
    <location>
        <begin position="237"/>
        <end position="256"/>
    </location>
</feature>
<protein>
    <submittedName>
        <fullName evidence="4">MFS transporter</fullName>
    </submittedName>
</protein>
<keyword evidence="3" id="KW-0812">Transmembrane</keyword>
<feature type="compositionally biased region" description="Acidic residues" evidence="2">
    <location>
        <begin position="556"/>
        <end position="566"/>
    </location>
</feature>
<dbReference type="GeneID" id="70247694"/>
<dbReference type="GO" id="GO:0022857">
    <property type="term" value="F:transmembrane transporter activity"/>
    <property type="evidence" value="ECO:0007669"/>
    <property type="project" value="InterPro"/>
</dbReference>
<feature type="transmembrane region" description="Helical" evidence="3">
    <location>
        <begin position="355"/>
        <end position="375"/>
    </location>
</feature>